<feature type="signal peptide" evidence="1">
    <location>
        <begin position="1"/>
        <end position="20"/>
    </location>
</feature>
<sequence length="353" mass="40417">MLLYNCFFFVLAIKVNYIFCGYFDDECDVIVSERVRVGEMNISASQCTIDEFESYNCFDENYGCYKPKYAVPGFTYKNGVLDKFDSANRIYELEAQNPKLCAKYCLEDSNCQGFTVVNTLYSNRLCFKKLKAFFKGTLPSHLPSQMRSYDRIAYVTSTCQQGFCQENYKNEGNKDFFECRTICANGNTCSQFTIGTSSCLTSQHCQFKPIVGDKITCTSKPEILSPKSLYNDKTSSILLDSDTSTCIDIKFYPYIIRFPFPGVGKLHSPFNIEISGTSLNCLNEMERNILVYVPFQSQFDVTFFGKFKLCEISLSSKTECKYSCSCGDRFCEGVYIYTFHKIQPVELCEIKFL</sequence>
<proteinExistence type="predicted"/>
<comment type="caution">
    <text evidence="2">The sequence shown here is derived from an EMBL/GenBank/DDBJ whole genome shotgun (WGS) entry which is preliminary data.</text>
</comment>
<evidence type="ECO:0000256" key="1">
    <source>
        <dbReference type="SAM" id="SignalP"/>
    </source>
</evidence>
<protein>
    <submittedName>
        <fullName evidence="2">Uncharacterized protein</fullName>
    </submittedName>
</protein>
<organism evidence="2 3">
    <name type="scientific">Dimorphilus gyrociliatus</name>
    <dbReference type="NCBI Taxonomy" id="2664684"/>
    <lineage>
        <taxon>Eukaryota</taxon>
        <taxon>Metazoa</taxon>
        <taxon>Spiralia</taxon>
        <taxon>Lophotrochozoa</taxon>
        <taxon>Annelida</taxon>
        <taxon>Polychaeta</taxon>
        <taxon>Polychaeta incertae sedis</taxon>
        <taxon>Dinophilidae</taxon>
        <taxon>Dimorphilus</taxon>
    </lineage>
</organism>
<dbReference type="Proteomes" id="UP000549394">
    <property type="component" value="Unassembled WGS sequence"/>
</dbReference>
<dbReference type="AlphaFoldDB" id="A0A7I8WE05"/>
<reference evidence="2 3" key="1">
    <citation type="submission" date="2020-08" db="EMBL/GenBank/DDBJ databases">
        <authorList>
            <person name="Hejnol A."/>
        </authorList>
    </citation>
    <scope>NUCLEOTIDE SEQUENCE [LARGE SCALE GENOMIC DNA]</scope>
</reference>
<accession>A0A7I8WE05</accession>
<dbReference type="EMBL" id="CAJFCJ010000048">
    <property type="protein sequence ID" value="CAD5126438.1"/>
    <property type="molecule type" value="Genomic_DNA"/>
</dbReference>
<gene>
    <name evidence="2" type="ORF">DGYR_LOCUS13681</name>
</gene>
<evidence type="ECO:0000313" key="3">
    <source>
        <dbReference type="Proteomes" id="UP000549394"/>
    </source>
</evidence>
<name>A0A7I8WE05_9ANNE</name>
<keyword evidence="3" id="KW-1185">Reference proteome</keyword>
<evidence type="ECO:0000313" key="2">
    <source>
        <dbReference type="EMBL" id="CAD5126438.1"/>
    </source>
</evidence>
<keyword evidence="1" id="KW-0732">Signal</keyword>
<feature type="chain" id="PRO_5029494336" evidence="1">
    <location>
        <begin position="21"/>
        <end position="353"/>
    </location>
</feature>